<dbReference type="Pfam" id="PF02209">
    <property type="entry name" value="VHP"/>
    <property type="match status" value="1"/>
</dbReference>
<evidence type="ECO:0000256" key="1">
    <source>
        <dbReference type="ARBA" id="ARBA00008418"/>
    </source>
</evidence>
<feature type="domain" description="HP" evidence="5">
    <location>
        <begin position="474"/>
        <end position="546"/>
    </location>
</feature>
<dbReference type="SUPFAM" id="SSF47050">
    <property type="entry name" value="VHP, Villin headpiece domain"/>
    <property type="match status" value="1"/>
</dbReference>
<dbReference type="Gene3D" id="1.10.950.10">
    <property type="entry name" value="Villin headpiece domain"/>
    <property type="match status" value="1"/>
</dbReference>
<dbReference type="PROSITE" id="PS51089">
    <property type="entry name" value="HP"/>
    <property type="match status" value="1"/>
</dbReference>
<dbReference type="Pfam" id="PF00626">
    <property type="entry name" value="Gelsolin"/>
    <property type="match status" value="4"/>
</dbReference>
<evidence type="ECO:0000256" key="4">
    <source>
        <dbReference type="ARBA" id="ARBA00023203"/>
    </source>
</evidence>
<gene>
    <name evidence="6" type="ORF">SBAD_LOCUS2168</name>
</gene>
<dbReference type="FunFam" id="3.40.20.10:FF:000005">
    <property type="entry name" value="Gelsolin"/>
    <property type="match status" value="1"/>
</dbReference>
<dbReference type="AlphaFoldDB" id="A0A183IEX5"/>
<dbReference type="SMART" id="SM00262">
    <property type="entry name" value="GEL"/>
    <property type="match status" value="3"/>
</dbReference>
<evidence type="ECO:0000313" key="7">
    <source>
        <dbReference type="Proteomes" id="UP000270296"/>
    </source>
</evidence>
<accession>A0A183IEX5</accession>
<protein>
    <submittedName>
        <fullName evidence="8">HP domain-containing protein</fullName>
    </submittedName>
</protein>
<dbReference type="InterPro" id="IPR007122">
    <property type="entry name" value="Villin/Gelsolin"/>
</dbReference>
<dbReference type="InterPro" id="IPR036886">
    <property type="entry name" value="Villin_headpiece_dom_sf"/>
</dbReference>
<dbReference type="WBParaSite" id="SBAD_0000227201-mRNA-1">
    <property type="protein sequence ID" value="SBAD_0000227201-mRNA-1"/>
    <property type="gene ID" value="SBAD_0000227201"/>
</dbReference>
<dbReference type="Proteomes" id="UP000270296">
    <property type="component" value="Unassembled WGS sequence"/>
</dbReference>
<proteinExistence type="inferred from homology"/>
<dbReference type="GO" id="GO:0008154">
    <property type="term" value="P:actin polymerization or depolymerization"/>
    <property type="evidence" value="ECO:0007669"/>
    <property type="project" value="TreeGrafter"/>
</dbReference>
<organism evidence="8">
    <name type="scientific">Soboliphyme baturini</name>
    <dbReference type="NCBI Taxonomy" id="241478"/>
    <lineage>
        <taxon>Eukaryota</taxon>
        <taxon>Metazoa</taxon>
        <taxon>Ecdysozoa</taxon>
        <taxon>Nematoda</taxon>
        <taxon>Enoplea</taxon>
        <taxon>Dorylaimia</taxon>
        <taxon>Dioctophymatida</taxon>
        <taxon>Dioctophymatoidea</taxon>
        <taxon>Soboliphymatidae</taxon>
        <taxon>Soboliphyme</taxon>
    </lineage>
</organism>
<keyword evidence="2" id="KW-0117">Actin capping</keyword>
<evidence type="ECO:0000313" key="6">
    <source>
        <dbReference type="EMBL" id="VDO96762.1"/>
    </source>
</evidence>
<dbReference type="PRINTS" id="PR00597">
    <property type="entry name" value="GELSOLIN"/>
</dbReference>
<dbReference type="GO" id="GO:0005546">
    <property type="term" value="F:phosphatidylinositol-4,5-bisphosphate binding"/>
    <property type="evidence" value="ECO:0007669"/>
    <property type="project" value="TreeGrafter"/>
</dbReference>
<evidence type="ECO:0000256" key="2">
    <source>
        <dbReference type="ARBA" id="ARBA00022467"/>
    </source>
</evidence>
<dbReference type="GO" id="GO:0051015">
    <property type="term" value="F:actin filament binding"/>
    <property type="evidence" value="ECO:0007669"/>
    <property type="project" value="InterPro"/>
</dbReference>
<reference evidence="8" key="1">
    <citation type="submission" date="2016-06" db="UniProtKB">
        <authorList>
            <consortium name="WormBaseParasite"/>
        </authorList>
    </citation>
    <scope>IDENTIFICATION</scope>
</reference>
<dbReference type="InterPro" id="IPR007123">
    <property type="entry name" value="Gelsolin-like_dom"/>
</dbReference>
<sequence length="546" mass="62960">MSYFRKGIRYLKGGVESGFKHVGPKEYKKSLYKIKGKRNCRIQQVDCNVDSLNKGDAFVLDNGCEIFVWSGPECSRVERIKASACEFARQIRDEERQGQALVFLLTPDDEMTKKFFVELGSNENAVIKDAHFDEDDLAHEKNAEAQVKLFRISDSSGKMDIKEVVQRPLSPKLLDTKDCFILDVGPTGIYAWLGKKCTDNERKTVWEKAKVWRVENFFLMPVDKSQYGTFYSGDSYVIMYKYMDNNRERSIVYFWQGLNSSTDEKAASAMLAARMDEKEAHGDALQIRVVQNKEPLHFLKMFGDDVVILMGGHKSGFKNINDRDNYDTDGVRLFRIRDKKIMQISRWNANCNGSPDKVFSVRFTRSPTIVREGEESDAFWAFLGGKGNYATGGILSSSQILPVRLFHCTNAVGYFKVEEVYNFSQEDLIEDDVMILDAVEDVWSIIYIWIGKDSNLAERKEAIKTATEYLRRDPSCRTADSVNLLVIKEGNEPLSFTGHFPSWDPDFWKYYLDDEEFKKCFGITKEEYEKIPQWKRIPMKKKCGLY</sequence>
<dbReference type="GO" id="GO:0051016">
    <property type="term" value="P:barbed-end actin filament capping"/>
    <property type="evidence" value="ECO:0007669"/>
    <property type="project" value="TreeGrafter"/>
</dbReference>
<dbReference type="InterPro" id="IPR029006">
    <property type="entry name" value="ADF-H/Gelsolin-like_dom_sf"/>
</dbReference>
<dbReference type="SUPFAM" id="SSF55753">
    <property type="entry name" value="Actin depolymerizing proteins"/>
    <property type="match status" value="4"/>
</dbReference>
<keyword evidence="7" id="KW-1185">Reference proteome</keyword>
<dbReference type="CDD" id="cd11291">
    <property type="entry name" value="gelsolin_S6_like"/>
    <property type="match status" value="1"/>
</dbReference>
<dbReference type="GO" id="GO:0015629">
    <property type="term" value="C:actin cytoskeleton"/>
    <property type="evidence" value="ECO:0007669"/>
    <property type="project" value="TreeGrafter"/>
</dbReference>
<dbReference type="EMBL" id="UZAM01007113">
    <property type="protein sequence ID" value="VDO96762.1"/>
    <property type="molecule type" value="Genomic_DNA"/>
</dbReference>
<dbReference type="CDD" id="cd11293">
    <property type="entry name" value="gelsolin_S4_like"/>
    <property type="match status" value="1"/>
</dbReference>
<dbReference type="OrthoDB" id="5871915at2759"/>
<evidence type="ECO:0000256" key="3">
    <source>
        <dbReference type="ARBA" id="ARBA00022737"/>
    </source>
</evidence>
<evidence type="ECO:0000259" key="5">
    <source>
        <dbReference type="PROSITE" id="PS51089"/>
    </source>
</evidence>
<dbReference type="SMART" id="SM00153">
    <property type="entry name" value="VHP"/>
    <property type="match status" value="1"/>
</dbReference>
<name>A0A183IEX5_9BILA</name>
<keyword evidence="4" id="KW-0009">Actin-binding</keyword>
<dbReference type="PANTHER" id="PTHR11977">
    <property type="entry name" value="VILLIN"/>
    <property type="match status" value="1"/>
</dbReference>
<dbReference type="InterPro" id="IPR003128">
    <property type="entry name" value="Villin_headpiece"/>
</dbReference>
<dbReference type="GO" id="GO:0051014">
    <property type="term" value="P:actin filament severing"/>
    <property type="evidence" value="ECO:0007669"/>
    <property type="project" value="TreeGrafter"/>
</dbReference>
<reference evidence="6 7" key="2">
    <citation type="submission" date="2018-11" db="EMBL/GenBank/DDBJ databases">
        <authorList>
            <consortium name="Pathogen Informatics"/>
        </authorList>
    </citation>
    <scope>NUCLEOTIDE SEQUENCE [LARGE SCALE GENOMIC DNA]</scope>
</reference>
<comment type="similarity">
    <text evidence="1">Belongs to the villin/gelsolin family.</text>
</comment>
<evidence type="ECO:0000313" key="8">
    <source>
        <dbReference type="WBParaSite" id="SBAD_0000227201-mRNA-1"/>
    </source>
</evidence>
<dbReference type="PANTHER" id="PTHR11977:SF123">
    <property type="entry name" value="GELSOLIN"/>
    <property type="match status" value="1"/>
</dbReference>
<keyword evidence="3" id="KW-0677">Repeat</keyword>
<dbReference type="GO" id="GO:0005737">
    <property type="term" value="C:cytoplasm"/>
    <property type="evidence" value="ECO:0007669"/>
    <property type="project" value="TreeGrafter"/>
</dbReference>
<dbReference type="Gene3D" id="3.40.20.10">
    <property type="entry name" value="Severin"/>
    <property type="match status" value="4"/>
</dbReference>